<evidence type="ECO:0000256" key="2">
    <source>
        <dbReference type="ARBA" id="ARBA00022603"/>
    </source>
</evidence>
<keyword evidence="4" id="KW-0949">S-adenosyl-L-methionine</keyword>
<evidence type="ECO:0000256" key="1">
    <source>
        <dbReference type="ARBA" id="ARBA00008361"/>
    </source>
</evidence>
<evidence type="ECO:0000313" key="7">
    <source>
        <dbReference type="Proteomes" id="UP001500016"/>
    </source>
</evidence>
<comment type="caution">
    <text evidence="6">The sequence shown here is derived from an EMBL/GenBank/DDBJ whole genome shotgun (WGS) entry which is preliminary data.</text>
</comment>
<dbReference type="GO" id="GO:0008168">
    <property type="term" value="F:methyltransferase activity"/>
    <property type="evidence" value="ECO:0007669"/>
    <property type="project" value="UniProtKB-KW"/>
</dbReference>
<name>A0ABP5H622_9ACTN</name>
<keyword evidence="3" id="KW-0808">Transferase</keyword>
<proteinExistence type="inferred from homology"/>
<gene>
    <name evidence="6" type="ORF">GCM10009801_11380</name>
</gene>
<evidence type="ECO:0000313" key="6">
    <source>
        <dbReference type="EMBL" id="GAA2065732.1"/>
    </source>
</evidence>
<dbReference type="InterPro" id="IPR013216">
    <property type="entry name" value="Methyltransf_11"/>
</dbReference>
<dbReference type="Gene3D" id="3.40.50.150">
    <property type="entry name" value="Vaccinia Virus protein VP39"/>
    <property type="match status" value="1"/>
</dbReference>
<dbReference type="InterPro" id="IPR029063">
    <property type="entry name" value="SAM-dependent_MTases_sf"/>
</dbReference>
<dbReference type="PANTHER" id="PTHR44942:SF4">
    <property type="entry name" value="METHYLTRANSFERASE TYPE 11 DOMAIN-CONTAINING PROTEIN"/>
    <property type="match status" value="1"/>
</dbReference>
<evidence type="ECO:0000259" key="5">
    <source>
        <dbReference type="SMART" id="SM00650"/>
    </source>
</evidence>
<accession>A0ABP5H622</accession>
<dbReference type="CDD" id="cd02440">
    <property type="entry name" value="AdoMet_MTases"/>
    <property type="match status" value="1"/>
</dbReference>
<evidence type="ECO:0000256" key="4">
    <source>
        <dbReference type="ARBA" id="ARBA00022691"/>
    </source>
</evidence>
<reference evidence="7" key="1">
    <citation type="journal article" date="2019" name="Int. J. Syst. Evol. Microbiol.">
        <title>The Global Catalogue of Microorganisms (GCM) 10K type strain sequencing project: providing services to taxonomists for standard genome sequencing and annotation.</title>
        <authorList>
            <consortium name="The Broad Institute Genomics Platform"/>
            <consortium name="The Broad Institute Genome Sequencing Center for Infectious Disease"/>
            <person name="Wu L."/>
            <person name="Ma J."/>
        </authorList>
    </citation>
    <scope>NUCLEOTIDE SEQUENCE [LARGE SCALE GENOMIC DNA]</scope>
    <source>
        <strain evidence="7">JCM 15478</strain>
    </source>
</reference>
<dbReference type="SUPFAM" id="SSF53335">
    <property type="entry name" value="S-adenosyl-L-methionine-dependent methyltransferases"/>
    <property type="match status" value="1"/>
</dbReference>
<dbReference type="Pfam" id="PF08241">
    <property type="entry name" value="Methyltransf_11"/>
    <property type="match status" value="1"/>
</dbReference>
<dbReference type="PANTHER" id="PTHR44942">
    <property type="entry name" value="METHYLTRANSF_11 DOMAIN-CONTAINING PROTEIN"/>
    <property type="match status" value="1"/>
</dbReference>
<protein>
    <submittedName>
        <fullName evidence="6">Class I SAM-dependent methyltransferase</fullName>
    </submittedName>
</protein>
<feature type="domain" description="Ribosomal RNA adenine methylase transferase N-terminal" evidence="5">
    <location>
        <begin position="26"/>
        <end position="140"/>
    </location>
</feature>
<keyword evidence="2 6" id="KW-0489">Methyltransferase</keyword>
<evidence type="ECO:0000256" key="3">
    <source>
        <dbReference type="ARBA" id="ARBA00022679"/>
    </source>
</evidence>
<dbReference type="Proteomes" id="UP001500016">
    <property type="component" value="Unassembled WGS sequence"/>
</dbReference>
<dbReference type="EMBL" id="BAAAPE010000002">
    <property type="protein sequence ID" value="GAA2065732.1"/>
    <property type="molecule type" value="Genomic_DNA"/>
</dbReference>
<dbReference type="GO" id="GO:0032259">
    <property type="term" value="P:methylation"/>
    <property type="evidence" value="ECO:0007669"/>
    <property type="project" value="UniProtKB-KW"/>
</dbReference>
<organism evidence="6 7">
    <name type="scientific">Streptomyces albiaxialis</name>
    <dbReference type="NCBI Taxonomy" id="329523"/>
    <lineage>
        <taxon>Bacteria</taxon>
        <taxon>Bacillati</taxon>
        <taxon>Actinomycetota</taxon>
        <taxon>Actinomycetes</taxon>
        <taxon>Kitasatosporales</taxon>
        <taxon>Streptomycetaceae</taxon>
        <taxon>Streptomyces</taxon>
    </lineage>
</organism>
<dbReference type="RefSeq" id="WP_344524658.1">
    <property type="nucleotide sequence ID" value="NZ_BAAAPE010000002.1"/>
</dbReference>
<dbReference type="InterPro" id="IPR051052">
    <property type="entry name" value="Diverse_substrate_MTase"/>
</dbReference>
<dbReference type="InterPro" id="IPR020598">
    <property type="entry name" value="rRNA_Ade_methylase_Trfase_N"/>
</dbReference>
<keyword evidence="7" id="KW-1185">Reference proteome</keyword>
<dbReference type="SMART" id="SM00650">
    <property type="entry name" value="rADc"/>
    <property type="match status" value="1"/>
</dbReference>
<comment type="similarity">
    <text evidence="1">Belongs to the methyltransferase superfamily.</text>
</comment>
<sequence>MAALRDTFDEAAELYDRVRPRYPAALVEELAGHVAPSPGARVLEIGPGTGQLTVPLAELGCRITAVELGPHLAAVARRNLAPHPRARVEVAAFEDWPLPEGGFDAAVAATSFHWLDPEVRVRKLAEALPPGGVLALIATHHVAGGSADFFAEVQRCYERHVPGTGPGQVLPDEAEVSTDTAELRRDGLFGEASTHRYAQEIGYSRAEYLDVLRTYSGHRALPDGTRRALLEAIGALIDERHGGRVTKRYLHELIVTIRQGCFGSAVPGTA</sequence>